<dbReference type="GO" id="GO:0005743">
    <property type="term" value="C:mitochondrial inner membrane"/>
    <property type="evidence" value="ECO:0007669"/>
    <property type="project" value="TreeGrafter"/>
</dbReference>
<name>A0A5C5FXY1_9BASI</name>
<dbReference type="AlphaFoldDB" id="A0A5C5FXY1"/>
<proteinExistence type="predicted"/>
<dbReference type="InterPro" id="IPR042432">
    <property type="entry name" value="Coa1_fungi"/>
</dbReference>
<evidence type="ECO:0000313" key="1">
    <source>
        <dbReference type="EMBL" id="TNY21196.1"/>
    </source>
</evidence>
<keyword evidence="2" id="KW-1185">Reference proteome</keyword>
<dbReference type="OrthoDB" id="2100652at2759"/>
<evidence type="ECO:0000313" key="2">
    <source>
        <dbReference type="Proteomes" id="UP000311382"/>
    </source>
</evidence>
<comment type="caution">
    <text evidence="1">The sequence shown here is derived from an EMBL/GenBank/DDBJ whole genome shotgun (WGS) entry which is preliminary data.</text>
</comment>
<reference evidence="1 2" key="1">
    <citation type="submission" date="2019-03" db="EMBL/GenBank/DDBJ databases">
        <title>Rhodosporidium diobovatum UCD-FST 08-225 genome sequencing, assembly, and annotation.</title>
        <authorList>
            <person name="Fakankun I.U."/>
            <person name="Fristensky B."/>
            <person name="Levin D.B."/>
        </authorList>
    </citation>
    <scope>NUCLEOTIDE SEQUENCE [LARGE SCALE GENOMIC DNA]</scope>
    <source>
        <strain evidence="1 2">UCD-FST 08-225</strain>
    </source>
</reference>
<sequence>MLAGRIDVQFRVRGSKAAGTASFTSIRRGKDGRFEVLRWKVTRDDGAVLDLKDVDFTQPIAGME</sequence>
<dbReference type="PANTHER" id="PTHR28523:SF1">
    <property type="entry name" value="CYTOCHROME C OXIDASE ASSEMBLY FACTOR 1"/>
    <property type="match status" value="1"/>
</dbReference>
<dbReference type="Pfam" id="PF08695">
    <property type="entry name" value="Coa1"/>
    <property type="match status" value="1"/>
</dbReference>
<dbReference type="GO" id="GO:0033617">
    <property type="term" value="P:mitochondrial respiratory chain complex IV assembly"/>
    <property type="evidence" value="ECO:0007669"/>
    <property type="project" value="InterPro"/>
</dbReference>
<accession>A0A5C5FXY1</accession>
<organism evidence="1 2">
    <name type="scientific">Rhodotorula diobovata</name>
    <dbReference type="NCBI Taxonomy" id="5288"/>
    <lineage>
        <taxon>Eukaryota</taxon>
        <taxon>Fungi</taxon>
        <taxon>Dikarya</taxon>
        <taxon>Basidiomycota</taxon>
        <taxon>Pucciniomycotina</taxon>
        <taxon>Microbotryomycetes</taxon>
        <taxon>Sporidiobolales</taxon>
        <taxon>Sporidiobolaceae</taxon>
        <taxon>Rhodotorula</taxon>
    </lineage>
</organism>
<dbReference type="EMBL" id="SOZI01000048">
    <property type="protein sequence ID" value="TNY21196.1"/>
    <property type="molecule type" value="Genomic_DNA"/>
</dbReference>
<dbReference type="Proteomes" id="UP000311382">
    <property type="component" value="Unassembled WGS sequence"/>
</dbReference>
<dbReference type="STRING" id="5288.A0A5C5FXY1"/>
<dbReference type="PANTHER" id="PTHR28523">
    <property type="entry name" value="CYTOCHROME C OXIDASE ASSEMBLY FACTOR 1"/>
    <property type="match status" value="1"/>
</dbReference>
<protein>
    <submittedName>
        <fullName evidence="1">Uncharacterized protein</fullName>
    </submittedName>
</protein>
<gene>
    <name evidence="1" type="ORF">DMC30DRAFT_395467</name>
</gene>
<dbReference type="InterPro" id="IPR014807">
    <property type="entry name" value="Coa1"/>
</dbReference>